<feature type="coiled-coil region" evidence="1">
    <location>
        <begin position="23"/>
        <end position="99"/>
    </location>
</feature>
<evidence type="ECO:0000313" key="2">
    <source>
        <dbReference type="EMBL" id="SFL93209.1"/>
    </source>
</evidence>
<sequence length="128" mass="15073">MPIVVNAQELDPPEEYDQLLEDYRDMYDIAQKYKKLYEEAERDVTEYKKLYNQAEADVEEYRQLYKSAEENNRKLIDSNNRLQDLIDTQKDMIDDILNKKEIGIITGVNVVPANIKNSGIILGFDFQF</sequence>
<evidence type="ECO:0000313" key="3">
    <source>
        <dbReference type="Proteomes" id="UP000199006"/>
    </source>
</evidence>
<gene>
    <name evidence="2" type="ORF">SAMN02983006_02377</name>
</gene>
<proteinExistence type="predicted"/>
<dbReference type="RefSeq" id="WP_143070167.1">
    <property type="nucleotide sequence ID" value="NZ_FOTI01000043.1"/>
</dbReference>
<dbReference type="Proteomes" id="UP000199006">
    <property type="component" value="Unassembled WGS sequence"/>
</dbReference>
<accession>A0A1I4LQJ2</accession>
<dbReference type="SUPFAM" id="SSF103657">
    <property type="entry name" value="BAR/IMD domain-like"/>
    <property type="match status" value="1"/>
</dbReference>
<dbReference type="STRING" id="29563.SAMN02983006_02377"/>
<evidence type="ECO:0000256" key="1">
    <source>
        <dbReference type="SAM" id="Coils"/>
    </source>
</evidence>
<organism evidence="2 3">
    <name type="scientific">Halanaerobium salsuginis</name>
    <dbReference type="NCBI Taxonomy" id="29563"/>
    <lineage>
        <taxon>Bacteria</taxon>
        <taxon>Bacillati</taxon>
        <taxon>Bacillota</taxon>
        <taxon>Clostridia</taxon>
        <taxon>Halanaerobiales</taxon>
        <taxon>Halanaerobiaceae</taxon>
        <taxon>Halanaerobium</taxon>
    </lineage>
</organism>
<protein>
    <submittedName>
        <fullName evidence="2">Uncharacterized protein</fullName>
    </submittedName>
</protein>
<dbReference type="OrthoDB" id="9886586at2"/>
<name>A0A1I4LQJ2_9FIRM</name>
<keyword evidence="3" id="KW-1185">Reference proteome</keyword>
<keyword evidence="1" id="KW-0175">Coiled coil</keyword>
<reference evidence="2 3" key="1">
    <citation type="submission" date="2016-10" db="EMBL/GenBank/DDBJ databases">
        <authorList>
            <person name="de Groot N.N."/>
        </authorList>
    </citation>
    <scope>NUCLEOTIDE SEQUENCE [LARGE SCALE GENOMIC DNA]</scope>
    <source>
        <strain evidence="2 3">ATCC 51327</strain>
    </source>
</reference>
<dbReference type="EMBL" id="FOTI01000043">
    <property type="protein sequence ID" value="SFL93209.1"/>
    <property type="molecule type" value="Genomic_DNA"/>
</dbReference>
<dbReference type="AlphaFoldDB" id="A0A1I4LQJ2"/>
<dbReference type="InterPro" id="IPR027267">
    <property type="entry name" value="AH/BAR_dom_sf"/>
</dbReference>